<evidence type="ECO:0000256" key="10">
    <source>
        <dbReference type="ARBA" id="ARBA00049308"/>
    </source>
</evidence>
<evidence type="ECO:0000256" key="2">
    <source>
        <dbReference type="ARBA" id="ARBA00013203"/>
    </source>
</evidence>
<reference evidence="15 16" key="1">
    <citation type="submission" date="2019-04" db="EMBL/GenBank/DDBJ databases">
        <authorList>
            <consortium name="Wellcome Sanger Institute Data Sharing"/>
        </authorList>
    </citation>
    <scope>NUCLEOTIDE SEQUENCE [LARGE SCALE GENOMIC DNA]</scope>
</reference>
<feature type="compositionally biased region" description="Basic and acidic residues" evidence="13">
    <location>
        <begin position="1"/>
        <end position="10"/>
    </location>
</feature>
<dbReference type="Gene3D" id="1.10.510.10">
    <property type="entry name" value="Transferase(Phosphotransferase) domain 1"/>
    <property type="match status" value="1"/>
</dbReference>
<dbReference type="PROSITE" id="PS00108">
    <property type="entry name" value="PROTEIN_KINASE_ST"/>
    <property type="match status" value="1"/>
</dbReference>
<dbReference type="OrthoDB" id="9332038at2759"/>
<evidence type="ECO:0000256" key="8">
    <source>
        <dbReference type="ARBA" id="ARBA00022840"/>
    </source>
</evidence>
<dbReference type="InterPro" id="IPR008271">
    <property type="entry name" value="Ser/Thr_kinase_AS"/>
</dbReference>
<feature type="region of interest" description="Disordered" evidence="13">
    <location>
        <begin position="1"/>
        <end position="23"/>
    </location>
</feature>
<sequence length="578" mass="65486">PKTKHPKQDSNPRPTGKQDPAKPAAWFLDVPKIYIFMPAGSKLTINRNLNVGKQQQVQVQQMFEENTNDCSTVLSTQLNGLPPVSQSSHPAQRRQQKCALSQQGCSTSFISSDRKSKSVPMTSAQAMKLYKPKLTLFEHCEIFSYTKIFFVGQKAKKRSGVAGTSNNCGYDDDQGSYIIVPHDHVGYRYELLKVIGKGTFSQVVQAYDHKTNQQVALKMVRNKKHFHQQAEEEIRILQHLRKQDKDNNMNVIHMLEHFTFRNHVCITFELLSISLYEFIKSNKFQGSSLLQVRKFAHPILQCLDSLHKNHIIHCDLKPQNIMIKQQGRAGIKVIDFGTSCYEHQQIYTYIQSRYYRAPEVILGSRYGMPIDMWSFGCILVELLTGYPLFPGEDEGDQLACIIELLGMPPERLLDVSKRAKNFISPKGYPRYCKVTMLSDGSVVLNGGRSCWGKFRGPPGSKEWTTALKGCDDPLFLDFLKQCLEWDPSVRMTPTQALHHPWLKSCLIKAPIGDNGPVKEVLESSENVTSVDKLPPLCTSTTKLRTKLAEVSDPTENIQDRVVLPDLRNQTLVSGNQIQ</sequence>
<evidence type="ECO:0000256" key="4">
    <source>
        <dbReference type="ARBA" id="ARBA00022553"/>
    </source>
</evidence>
<proteinExistence type="inferred from homology"/>
<evidence type="ECO:0000256" key="3">
    <source>
        <dbReference type="ARBA" id="ARBA00022527"/>
    </source>
</evidence>
<keyword evidence="5" id="KW-0808">Transferase</keyword>
<dbReference type="Pfam" id="PF00069">
    <property type="entry name" value="Pkinase"/>
    <property type="match status" value="1"/>
</dbReference>
<evidence type="ECO:0000256" key="12">
    <source>
        <dbReference type="PROSITE-ProRule" id="PRU10141"/>
    </source>
</evidence>
<evidence type="ECO:0000256" key="7">
    <source>
        <dbReference type="ARBA" id="ARBA00022777"/>
    </source>
</evidence>
<dbReference type="AlphaFoldDB" id="A0A8C9RH54"/>
<dbReference type="FunFam" id="3.30.200.20:FF:000127">
    <property type="entry name" value="Putative dual specificity tyrosine-phosphorylation-regulated kinase 2"/>
    <property type="match status" value="1"/>
</dbReference>
<evidence type="ECO:0000256" key="5">
    <source>
        <dbReference type="ARBA" id="ARBA00022679"/>
    </source>
</evidence>
<dbReference type="GO" id="GO:0004712">
    <property type="term" value="F:protein serine/threonine/tyrosine kinase activity"/>
    <property type="evidence" value="ECO:0007669"/>
    <property type="project" value="UniProtKB-EC"/>
</dbReference>
<dbReference type="GO" id="GO:0004674">
    <property type="term" value="F:protein serine/threonine kinase activity"/>
    <property type="evidence" value="ECO:0007669"/>
    <property type="project" value="UniProtKB-KW"/>
</dbReference>
<dbReference type="PANTHER" id="PTHR24058">
    <property type="entry name" value="DUAL SPECIFICITY PROTEIN KINASE"/>
    <property type="match status" value="1"/>
</dbReference>
<evidence type="ECO:0000313" key="15">
    <source>
        <dbReference type="Ensembl" id="ENSSFOP00015012273.2"/>
    </source>
</evidence>
<dbReference type="PANTHER" id="PTHR24058:SF112">
    <property type="entry name" value="DUAL SPECIFICITY TYROSINE-PHOSPHORYLATION-REGULATED KINASE 3 HOMOLOG-RELATED"/>
    <property type="match status" value="1"/>
</dbReference>
<feature type="domain" description="Protein kinase" evidence="14">
    <location>
        <begin position="189"/>
        <end position="502"/>
    </location>
</feature>
<dbReference type="FunFam" id="1.10.510.10:FF:000112">
    <property type="entry name" value="Putative dual specificity tyrosine-phosphorylation-regulated kinase 2"/>
    <property type="match status" value="1"/>
</dbReference>
<comment type="catalytic activity">
    <reaction evidence="11">
        <text>L-tyrosyl-[protein] + ATP = O-phospho-L-tyrosyl-[protein] + ADP + H(+)</text>
        <dbReference type="Rhea" id="RHEA:10596"/>
        <dbReference type="Rhea" id="RHEA-COMP:10136"/>
        <dbReference type="Rhea" id="RHEA-COMP:20101"/>
        <dbReference type="ChEBI" id="CHEBI:15378"/>
        <dbReference type="ChEBI" id="CHEBI:30616"/>
        <dbReference type="ChEBI" id="CHEBI:46858"/>
        <dbReference type="ChEBI" id="CHEBI:61978"/>
        <dbReference type="ChEBI" id="CHEBI:456216"/>
        <dbReference type="EC" id="2.7.12.1"/>
    </reaction>
</comment>
<protein>
    <recommendedName>
        <fullName evidence="2">dual-specificity kinase</fullName>
        <ecNumber evidence="2">2.7.12.1</ecNumber>
    </recommendedName>
</protein>
<dbReference type="InterPro" id="IPR042521">
    <property type="entry name" value="DYRK"/>
</dbReference>
<dbReference type="EC" id="2.7.12.1" evidence="2"/>
<dbReference type="GO" id="GO:0005856">
    <property type="term" value="C:cytoskeleton"/>
    <property type="evidence" value="ECO:0007669"/>
    <property type="project" value="TreeGrafter"/>
</dbReference>
<feature type="binding site" evidence="12">
    <location>
        <position position="218"/>
    </location>
    <ligand>
        <name>ATP</name>
        <dbReference type="ChEBI" id="CHEBI:30616"/>
    </ligand>
</feature>
<evidence type="ECO:0000256" key="13">
    <source>
        <dbReference type="SAM" id="MobiDB-lite"/>
    </source>
</evidence>
<dbReference type="GO" id="GO:0005737">
    <property type="term" value="C:cytoplasm"/>
    <property type="evidence" value="ECO:0007669"/>
    <property type="project" value="TreeGrafter"/>
</dbReference>
<comment type="catalytic activity">
    <reaction evidence="9">
        <text>L-seryl-[protein] + ATP = O-phospho-L-seryl-[protein] + ADP + H(+)</text>
        <dbReference type="Rhea" id="RHEA:17989"/>
        <dbReference type="Rhea" id="RHEA-COMP:9863"/>
        <dbReference type="Rhea" id="RHEA-COMP:11604"/>
        <dbReference type="ChEBI" id="CHEBI:15378"/>
        <dbReference type="ChEBI" id="CHEBI:29999"/>
        <dbReference type="ChEBI" id="CHEBI:30616"/>
        <dbReference type="ChEBI" id="CHEBI:83421"/>
        <dbReference type="ChEBI" id="CHEBI:456216"/>
        <dbReference type="EC" id="2.7.12.1"/>
    </reaction>
</comment>
<keyword evidence="6 12" id="KW-0547">Nucleotide-binding</keyword>
<dbReference type="InterPro" id="IPR017441">
    <property type="entry name" value="Protein_kinase_ATP_BS"/>
</dbReference>
<dbReference type="SMART" id="SM00220">
    <property type="entry name" value="S_TKc"/>
    <property type="match status" value="1"/>
</dbReference>
<dbReference type="InterPro" id="IPR011009">
    <property type="entry name" value="Kinase-like_dom_sf"/>
</dbReference>
<dbReference type="GO" id="GO:0005634">
    <property type="term" value="C:nucleus"/>
    <property type="evidence" value="ECO:0007669"/>
    <property type="project" value="TreeGrafter"/>
</dbReference>
<dbReference type="GO" id="GO:0005524">
    <property type="term" value="F:ATP binding"/>
    <property type="evidence" value="ECO:0007669"/>
    <property type="project" value="UniProtKB-UniRule"/>
</dbReference>
<evidence type="ECO:0000256" key="11">
    <source>
        <dbReference type="ARBA" id="ARBA00051680"/>
    </source>
</evidence>
<keyword evidence="16" id="KW-1185">Reference proteome</keyword>
<evidence type="ECO:0000259" key="14">
    <source>
        <dbReference type="PROSITE" id="PS50011"/>
    </source>
</evidence>
<keyword evidence="8 12" id="KW-0067">ATP-binding</keyword>
<name>A0A8C9RH54_SCLFO</name>
<dbReference type="Proteomes" id="UP000694397">
    <property type="component" value="Chromosome 3"/>
</dbReference>
<keyword evidence="4" id="KW-0597">Phosphoprotein</keyword>
<evidence type="ECO:0000313" key="16">
    <source>
        <dbReference type="Proteomes" id="UP000694397"/>
    </source>
</evidence>
<evidence type="ECO:0000256" key="6">
    <source>
        <dbReference type="ARBA" id="ARBA00022741"/>
    </source>
</evidence>
<keyword evidence="7" id="KW-0418">Kinase</keyword>
<organism evidence="15 16">
    <name type="scientific">Scleropages formosus</name>
    <name type="common">Asian bonytongue</name>
    <name type="synonym">Osteoglossum formosum</name>
    <dbReference type="NCBI Taxonomy" id="113540"/>
    <lineage>
        <taxon>Eukaryota</taxon>
        <taxon>Metazoa</taxon>
        <taxon>Chordata</taxon>
        <taxon>Craniata</taxon>
        <taxon>Vertebrata</taxon>
        <taxon>Euteleostomi</taxon>
        <taxon>Actinopterygii</taxon>
        <taxon>Neopterygii</taxon>
        <taxon>Teleostei</taxon>
        <taxon>Osteoglossocephala</taxon>
        <taxon>Osteoglossomorpha</taxon>
        <taxon>Osteoglossiformes</taxon>
        <taxon>Osteoglossidae</taxon>
        <taxon>Scleropages</taxon>
    </lineage>
</organism>
<dbReference type="PROSITE" id="PS00107">
    <property type="entry name" value="PROTEIN_KINASE_ATP"/>
    <property type="match status" value="1"/>
</dbReference>
<dbReference type="GeneTree" id="ENSGT00940000158113"/>
<dbReference type="Gene3D" id="3.30.10.30">
    <property type="entry name" value="DYRK"/>
    <property type="match status" value="1"/>
</dbReference>
<dbReference type="Gene3D" id="3.30.200.20">
    <property type="entry name" value="Phosphorylase Kinase, domain 1"/>
    <property type="match status" value="1"/>
</dbReference>
<evidence type="ECO:0000256" key="1">
    <source>
        <dbReference type="ARBA" id="ARBA00008867"/>
    </source>
</evidence>
<accession>A0A8C9RH54</accession>
<dbReference type="Ensembl" id="ENSSFOT00015012428.2">
    <property type="protein sequence ID" value="ENSSFOP00015012273.2"/>
    <property type="gene ID" value="ENSSFOG00015007933.2"/>
</dbReference>
<comment type="similarity">
    <text evidence="1">Belongs to the protein kinase superfamily. CMGC Ser/Thr protein kinase family. MNB/DYRK subfamily.</text>
</comment>
<comment type="catalytic activity">
    <reaction evidence="10">
        <text>L-threonyl-[protein] + ATP = O-phospho-L-threonyl-[protein] + ADP + H(+)</text>
        <dbReference type="Rhea" id="RHEA:46608"/>
        <dbReference type="Rhea" id="RHEA-COMP:11060"/>
        <dbReference type="Rhea" id="RHEA-COMP:11605"/>
        <dbReference type="ChEBI" id="CHEBI:15378"/>
        <dbReference type="ChEBI" id="CHEBI:30013"/>
        <dbReference type="ChEBI" id="CHEBI:30616"/>
        <dbReference type="ChEBI" id="CHEBI:61977"/>
        <dbReference type="ChEBI" id="CHEBI:456216"/>
        <dbReference type="EC" id="2.7.12.1"/>
    </reaction>
</comment>
<dbReference type="PROSITE" id="PS50011">
    <property type="entry name" value="PROTEIN_KINASE_DOM"/>
    <property type="match status" value="1"/>
</dbReference>
<reference evidence="15" key="3">
    <citation type="submission" date="2025-09" db="UniProtKB">
        <authorList>
            <consortium name="Ensembl"/>
        </authorList>
    </citation>
    <scope>IDENTIFICATION</scope>
</reference>
<reference evidence="15" key="2">
    <citation type="submission" date="2025-08" db="UniProtKB">
        <authorList>
            <consortium name="Ensembl"/>
        </authorList>
    </citation>
    <scope>IDENTIFICATION</scope>
</reference>
<dbReference type="InterPro" id="IPR050494">
    <property type="entry name" value="Ser_Thr_dual-spec_kinase"/>
</dbReference>
<dbReference type="InterPro" id="IPR000719">
    <property type="entry name" value="Prot_kinase_dom"/>
</dbReference>
<evidence type="ECO:0000256" key="9">
    <source>
        <dbReference type="ARBA" id="ARBA00049003"/>
    </source>
</evidence>
<dbReference type="SUPFAM" id="SSF56112">
    <property type="entry name" value="Protein kinase-like (PK-like)"/>
    <property type="match status" value="1"/>
</dbReference>
<keyword evidence="3" id="KW-0723">Serine/threonine-protein kinase</keyword>